<evidence type="ECO:0000313" key="4">
    <source>
        <dbReference type="EMBL" id="SER93844.1"/>
    </source>
</evidence>
<accession>A0A1H9TA89</accession>
<reference evidence="4 5" key="1">
    <citation type="submission" date="2016-10" db="EMBL/GenBank/DDBJ databases">
        <authorList>
            <person name="de Groot N.N."/>
        </authorList>
    </citation>
    <scope>NUCLEOTIDE SEQUENCE [LARGE SCALE GENOMIC DNA]</scope>
    <source>
        <strain evidence="4 5">DSM 13760</strain>
    </source>
</reference>
<organism evidence="4 5">
    <name type="scientific">Isobaculum melis</name>
    <dbReference type="NCBI Taxonomy" id="142588"/>
    <lineage>
        <taxon>Bacteria</taxon>
        <taxon>Bacillati</taxon>
        <taxon>Bacillota</taxon>
        <taxon>Bacilli</taxon>
        <taxon>Lactobacillales</taxon>
        <taxon>Carnobacteriaceae</taxon>
        <taxon>Isobaculum</taxon>
    </lineage>
</organism>
<dbReference type="AlphaFoldDB" id="A0A1H9TA89"/>
<dbReference type="Pfam" id="PF25164">
    <property type="entry name" value="CoiA_N"/>
    <property type="match status" value="1"/>
</dbReference>
<dbReference type="RefSeq" id="WP_092652709.1">
    <property type="nucleotide sequence ID" value="NZ_FOHA01000011.1"/>
</dbReference>
<dbReference type="InterPro" id="IPR010330">
    <property type="entry name" value="CoiA_nuc"/>
</dbReference>
<dbReference type="PIRSF" id="PIRSF007487">
    <property type="entry name" value="Competence-induced_CoiA_bac"/>
    <property type="match status" value="1"/>
</dbReference>
<keyword evidence="5" id="KW-1185">Reference proteome</keyword>
<evidence type="ECO:0000259" key="2">
    <source>
        <dbReference type="Pfam" id="PF25164"/>
    </source>
</evidence>
<dbReference type="EMBL" id="FOHA01000011">
    <property type="protein sequence ID" value="SER93844.1"/>
    <property type="molecule type" value="Genomic_DNA"/>
</dbReference>
<sequence length="377" mass="44477">MLIAMNNKNERIAICAYPIKDLIQLKKEKWTCPSCKEPVFMKVGTAKQPHFSHYRQGKCQTFSEGETPEHLAGKQLLAQWFELQQIPYQLEASLSTIQQRPDILIYEKKQPIAIEFQCSPLSANKMQERTQGYLKNGYAVIWIVGKKLTPINKLSSLQRQFISYQKKVGFYLFSLDIEQQKIVRYSQIVTNFNERISHQTIQTTFPLTGSKHQSFQNLMMPSQKVPIKKDEFTIKNIKQQQKKLSKALYYGNKQHLIVQEKLYMQHLHALYLPVEAYFPLADSPIIRTPAYYWHSLLLLRLFHLGAGHLLELKELKKWWQKKVLAAEIQYYPLPLIQRKPFVSLERYLHFLQQLGVIKAEKKDEYRVTEKIQWLFTQ</sequence>
<feature type="domain" description="Competence protein CoiA nuclease-like" evidence="1">
    <location>
        <begin position="66"/>
        <end position="221"/>
    </location>
</feature>
<dbReference type="InterPro" id="IPR057252">
    <property type="entry name" value="CoiA_C"/>
</dbReference>
<feature type="domain" description="Competence protein CoiA C-terminal" evidence="3">
    <location>
        <begin position="237"/>
        <end position="371"/>
    </location>
</feature>
<evidence type="ECO:0000259" key="1">
    <source>
        <dbReference type="Pfam" id="PF06054"/>
    </source>
</evidence>
<evidence type="ECO:0000259" key="3">
    <source>
        <dbReference type="Pfam" id="PF25166"/>
    </source>
</evidence>
<proteinExistence type="predicted"/>
<dbReference type="OrthoDB" id="3784230at2"/>
<evidence type="ECO:0000313" key="5">
    <source>
        <dbReference type="Proteomes" id="UP000198948"/>
    </source>
</evidence>
<dbReference type="STRING" id="142588.SAMN04488559_11182"/>
<gene>
    <name evidence="4" type="ORF">SAMN04488559_11182</name>
</gene>
<dbReference type="InterPro" id="IPR057253">
    <property type="entry name" value="CoiA-like_N"/>
</dbReference>
<dbReference type="Proteomes" id="UP000198948">
    <property type="component" value="Unassembled WGS sequence"/>
</dbReference>
<feature type="domain" description="Competence protein CoiA-like N-terminal" evidence="2">
    <location>
        <begin position="19"/>
        <end position="61"/>
    </location>
</feature>
<dbReference type="InterPro" id="IPR021176">
    <property type="entry name" value="Competence-induced_CoiA"/>
</dbReference>
<dbReference type="Pfam" id="PF06054">
    <property type="entry name" value="CoiA_nuc"/>
    <property type="match status" value="1"/>
</dbReference>
<protein>
    <submittedName>
        <fullName evidence="4">Competence protein CoiA</fullName>
    </submittedName>
</protein>
<dbReference type="Pfam" id="PF25166">
    <property type="entry name" value="CoiA_C"/>
    <property type="match status" value="1"/>
</dbReference>
<name>A0A1H9TA89_9LACT</name>